<feature type="compositionally biased region" description="Basic residues" evidence="3">
    <location>
        <begin position="26"/>
        <end position="35"/>
    </location>
</feature>
<feature type="domain" description="3'-5' exonuclease" evidence="4">
    <location>
        <begin position="264"/>
        <end position="419"/>
    </location>
</feature>
<keyword evidence="2" id="KW-0378">Hydrolase</keyword>
<dbReference type="EMBL" id="JAUKUD010000002">
    <property type="protein sequence ID" value="KAK0752042.1"/>
    <property type="molecule type" value="Genomic_DNA"/>
</dbReference>
<dbReference type="CDD" id="cd06141">
    <property type="entry name" value="WRN_exo"/>
    <property type="match status" value="1"/>
</dbReference>
<dbReference type="GO" id="GO:0003676">
    <property type="term" value="F:nucleic acid binding"/>
    <property type="evidence" value="ECO:0007669"/>
    <property type="project" value="InterPro"/>
</dbReference>
<dbReference type="PANTHER" id="PTHR13620:SF104">
    <property type="entry name" value="EXONUCLEASE 3'-5' DOMAIN-CONTAINING PROTEIN 2"/>
    <property type="match status" value="1"/>
</dbReference>
<dbReference type="Pfam" id="PF01612">
    <property type="entry name" value="DNA_pol_A_exo1"/>
    <property type="match status" value="1"/>
</dbReference>
<dbReference type="InterPro" id="IPR002562">
    <property type="entry name" value="3'-5'_exonuclease_dom"/>
</dbReference>
<feature type="compositionally biased region" description="Low complexity" evidence="3">
    <location>
        <begin position="14"/>
        <end position="25"/>
    </location>
</feature>
<feature type="region of interest" description="Disordered" evidence="3">
    <location>
        <begin position="1"/>
        <end position="35"/>
    </location>
</feature>
<protein>
    <submittedName>
        <fullName evidence="5">Ribonuclease H-like domain-containing protein</fullName>
    </submittedName>
</protein>
<evidence type="ECO:0000259" key="4">
    <source>
        <dbReference type="Pfam" id="PF01612"/>
    </source>
</evidence>
<organism evidence="5 6">
    <name type="scientific">Schizothecium vesticola</name>
    <dbReference type="NCBI Taxonomy" id="314040"/>
    <lineage>
        <taxon>Eukaryota</taxon>
        <taxon>Fungi</taxon>
        <taxon>Dikarya</taxon>
        <taxon>Ascomycota</taxon>
        <taxon>Pezizomycotina</taxon>
        <taxon>Sordariomycetes</taxon>
        <taxon>Sordariomycetidae</taxon>
        <taxon>Sordariales</taxon>
        <taxon>Schizotheciaceae</taxon>
        <taxon>Schizothecium</taxon>
    </lineage>
</organism>
<name>A0AA40KAY9_9PEZI</name>
<keyword evidence="6" id="KW-1185">Reference proteome</keyword>
<evidence type="ECO:0000313" key="6">
    <source>
        <dbReference type="Proteomes" id="UP001172155"/>
    </source>
</evidence>
<dbReference type="InterPro" id="IPR036397">
    <property type="entry name" value="RNaseH_sf"/>
</dbReference>
<gene>
    <name evidence="5" type="ORF">B0T18DRAFT_82384</name>
</gene>
<dbReference type="GO" id="GO:0005634">
    <property type="term" value="C:nucleus"/>
    <property type="evidence" value="ECO:0007669"/>
    <property type="project" value="TreeGrafter"/>
</dbReference>
<keyword evidence="1" id="KW-0540">Nuclease</keyword>
<feature type="region of interest" description="Disordered" evidence="3">
    <location>
        <begin position="177"/>
        <end position="197"/>
    </location>
</feature>
<accession>A0AA40KAY9</accession>
<dbReference type="InterPro" id="IPR051132">
    <property type="entry name" value="3-5_Exonuclease_domain"/>
</dbReference>
<proteinExistence type="predicted"/>
<evidence type="ECO:0000256" key="1">
    <source>
        <dbReference type="ARBA" id="ARBA00022722"/>
    </source>
</evidence>
<dbReference type="Proteomes" id="UP001172155">
    <property type="component" value="Unassembled WGS sequence"/>
</dbReference>
<dbReference type="SUPFAM" id="SSF53098">
    <property type="entry name" value="Ribonuclease H-like"/>
    <property type="match status" value="1"/>
</dbReference>
<dbReference type="InterPro" id="IPR012337">
    <property type="entry name" value="RNaseH-like_sf"/>
</dbReference>
<dbReference type="GO" id="GO:0005737">
    <property type="term" value="C:cytoplasm"/>
    <property type="evidence" value="ECO:0007669"/>
    <property type="project" value="TreeGrafter"/>
</dbReference>
<dbReference type="GO" id="GO:0008408">
    <property type="term" value="F:3'-5' exonuclease activity"/>
    <property type="evidence" value="ECO:0007669"/>
    <property type="project" value="InterPro"/>
</dbReference>
<evidence type="ECO:0000313" key="5">
    <source>
        <dbReference type="EMBL" id="KAK0752042.1"/>
    </source>
</evidence>
<sequence>MRLPSHHGAASSLTTTTTHQRFLTTRPRRFHGGGSLHRCRSFKVGGQRKRLLSSSAASKGAVLTLRSPPKMASSAAGKKLQKGGVWHFSHGFVFANDTKVVYPQLPSMRHYGTPALAPRDEDESASGSAVGEFQSGVTDAEVAGASEQENSVVESASIGAGTVAVAVSEEIAAAVEAVAGEEEPAETSEPAPSTMPVQPLAFKIPDDVFEAARNAPEGSPQSFWSYNLYRGPAGEDGTPRPKVKVHYCTSEHTTERVLRQYFMDEKLLGFDLEWEISATKAQSVRRNVSLFQLASETRIALFHLALYPKNDSFVAPALREIMENPEITKAGVWIKGDASRVRNFMGVECRGLFELSHLYRLIECSASGGYKKPGKKLVRMATQVEEYLHLPLYKGPDVRTSDWSQALGMDQIICSPLSSPQTTQPVF</sequence>
<dbReference type="Gene3D" id="3.30.420.10">
    <property type="entry name" value="Ribonuclease H-like superfamily/Ribonuclease H"/>
    <property type="match status" value="1"/>
</dbReference>
<dbReference type="GO" id="GO:0006139">
    <property type="term" value="P:nucleobase-containing compound metabolic process"/>
    <property type="evidence" value="ECO:0007669"/>
    <property type="project" value="InterPro"/>
</dbReference>
<evidence type="ECO:0000256" key="3">
    <source>
        <dbReference type="SAM" id="MobiDB-lite"/>
    </source>
</evidence>
<comment type="caution">
    <text evidence="5">The sequence shown here is derived from an EMBL/GenBank/DDBJ whole genome shotgun (WGS) entry which is preliminary data.</text>
</comment>
<dbReference type="PANTHER" id="PTHR13620">
    <property type="entry name" value="3-5 EXONUCLEASE"/>
    <property type="match status" value="1"/>
</dbReference>
<evidence type="ECO:0000256" key="2">
    <source>
        <dbReference type="ARBA" id="ARBA00022801"/>
    </source>
</evidence>
<dbReference type="AlphaFoldDB" id="A0AA40KAY9"/>
<reference evidence="5" key="1">
    <citation type="submission" date="2023-06" db="EMBL/GenBank/DDBJ databases">
        <title>Genome-scale phylogeny and comparative genomics of the fungal order Sordariales.</title>
        <authorList>
            <consortium name="Lawrence Berkeley National Laboratory"/>
            <person name="Hensen N."/>
            <person name="Bonometti L."/>
            <person name="Westerberg I."/>
            <person name="Brannstrom I.O."/>
            <person name="Guillou S."/>
            <person name="Cros-Aarteil S."/>
            <person name="Calhoun S."/>
            <person name="Haridas S."/>
            <person name="Kuo A."/>
            <person name="Mondo S."/>
            <person name="Pangilinan J."/>
            <person name="Riley R."/>
            <person name="LaButti K."/>
            <person name="Andreopoulos B."/>
            <person name="Lipzen A."/>
            <person name="Chen C."/>
            <person name="Yanf M."/>
            <person name="Daum C."/>
            <person name="Ng V."/>
            <person name="Clum A."/>
            <person name="Steindorff A."/>
            <person name="Ohm R."/>
            <person name="Martin F."/>
            <person name="Silar P."/>
            <person name="Natvig D."/>
            <person name="Lalanne C."/>
            <person name="Gautier V."/>
            <person name="Ament-velasquez S.L."/>
            <person name="Kruys A."/>
            <person name="Hutchinson M.I."/>
            <person name="Powell A.J."/>
            <person name="Barry K."/>
            <person name="Miller A.N."/>
            <person name="Grigoriev I.V."/>
            <person name="Debuchy R."/>
            <person name="Gladieux P."/>
            <person name="Thoren M.H."/>
            <person name="Johannesson H."/>
        </authorList>
    </citation>
    <scope>NUCLEOTIDE SEQUENCE</scope>
    <source>
        <strain evidence="5">SMH3187-1</strain>
    </source>
</reference>